<feature type="region of interest" description="Disordered" evidence="1">
    <location>
        <begin position="1"/>
        <end position="28"/>
    </location>
</feature>
<name>A0AAV3L3S2_ENTFC</name>
<feature type="compositionally biased region" description="Basic and acidic residues" evidence="1">
    <location>
        <begin position="18"/>
        <end position="28"/>
    </location>
</feature>
<gene>
    <name evidence="2" type="ORF">O991_00533</name>
</gene>
<evidence type="ECO:0000313" key="3">
    <source>
        <dbReference type="Proteomes" id="UP000017126"/>
    </source>
</evidence>
<comment type="caution">
    <text evidence="2">The sequence shown here is derived from an EMBL/GenBank/DDBJ whole genome shotgun (WGS) entry which is preliminary data.</text>
</comment>
<protein>
    <submittedName>
        <fullName evidence="2">Uncharacterized protein</fullName>
    </submittedName>
</protein>
<dbReference type="Proteomes" id="UP000017126">
    <property type="component" value="Unassembled WGS sequence"/>
</dbReference>
<evidence type="ECO:0000256" key="1">
    <source>
        <dbReference type="SAM" id="MobiDB-lite"/>
    </source>
</evidence>
<organism evidence="2 3">
    <name type="scientific">Enterococcus faecium 10/96A</name>
    <dbReference type="NCBI Taxonomy" id="1391465"/>
    <lineage>
        <taxon>Bacteria</taxon>
        <taxon>Bacillati</taxon>
        <taxon>Bacillota</taxon>
        <taxon>Bacilli</taxon>
        <taxon>Lactobacillales</taxon>
        <taxon>Enterococcaceae</taxon>
        <taxon>Enterococcus</taxon>
    </lineage>
</organism>
<proteinExistence type="predicted"/>
<sequence>RRARTNAESTDGELETIYSREEPFTQNY</sequence>
<dbReference type="EMBL" id="AXOL01000012">
    <property type="protein sequence ID" value="ERT51489.1"/>
    <property type="molecule type" value="Genomic_DNA"/>
</dbReference>
<dbReference type="AlphaFoldDB" id="A0AAV3L3S2"/>
<feature type="non-terminal residue" evidence="2">
    <location>
        <position position="1"/>
    </location>
</feature>
<accession>A0AAV3L3S2</accession>
<evidence type="ECO:0000313" key="2">
    <source>
        <dbReference type="EMBL" id="ERT51489.1"/>
    </source>
</evidence>
<reference evidence="2 3" key="1">
    <citation type="submission" date="2013-09" db="EMBL/GenBank/DDBJ databases">
        <title>The Genome Sequence of Enterococcus faecium 10/96A.</title>
        <authorList>
            <consortium name="The Broad Institute Genome Sequencing Platform"/>
            <consortium name="The Broad Institute Genome Sequencing Center for Infectious Disease"/>
            <person name="Earl A.M."/>
            <person name="Gilmore M.S."/>
            <person name="Lebreton F."/>
            <person name="Courvalin P."/>
            <person name="Walker B."/>
            <person name="Young S.K."/>
            <person name="Zeng Q."/>
            <person name="Gargeya S."/>
            <person name="Fitzgerald M."/>
            <person name="Haas B."/>
            <person name="Abouelleil A."/>
            <person name="Alvarado L."/>
            <person name="Arachchi H.M."/>
            <person name="Berlin A.M."/>
            <person name="Chapman S.B."/>
            <person name="Dewar J."/>
            <person name="Goldberg J."/>
            <person name="Griggs A."/>
            <person name="Gujja S."/>
            <person name="Hansen M."/>
            <person name="Howarth C."/>
            <person name="Imamovic A."/>
            <person name="Larimer J."/>
            <person name="McCowan C."/>
            <person name="Murphy C."/>
            <person name="Neiman D."/>
            <person name="Pearson M."/>
            <person name="Priest M."/>
            <person name="Roberts A."/>
            <person name="Saif S."/>
            <person name="Shea T."/>
            <person name="Sisk P."/>
            <person name="Sykes S."/>
            <person name="Wortman J."/>
            <person name="Nusbaum C."/>
            <person name="Birren B."/>
        </authorList>
    </citation>
    <scope>NUCLEOTIDE SEQUENCE [LARGE SCALE GENOMIC DNA]</scope>
    <source>
        <strain evidence="2 3">10/96A</strain>
    </source>
</reference>